<dbReference type="AlphaFoldDB" id="A0A2H0RL40"/>
<feature type="transmembrane region" description="Helical" evidence="1">
    <location>
        <begin position="37"/>
        <end position="53"/>
    </location>
</feature>
<feature type="transmembrane region" description="Helical" evidence="1">
    <location>
        <begin position="73"/>
        <end position="98"/>
    </location>
</feature>
<dbReference type="EMBL" id="PCYL01000040">
    <property type="protein sequence ID" value="PIR46505.1"/>
    <property type="molecule type" value="Genomic_DNA"/>
</dbReference>
<evidence type="ECO:0000313" key="3">
    <source>
        <dbReference type="Proteomes" id="UP000230833"/>
    </source>
</evidence>
<evidence type="ECO:0000256" key="1">
    <source>
        <dbReference type="SAM" id="Phobius"/>
    </source>
</evidence>
<keyword evidence="1" id="KW-1133">Transmembrane helix</keyword>
<proteinExistence type="predicted"/>
<keyword evidence="1" id="KW-0812">Transmembrane</keyword>
<evidence type="ECO:0000313" key="2">
    <source>
        <dbReference type="EMBL" id="PIR46505.1"/>
    </source>
</evidence>
<accession>A0A2H0RL40</accession>
<reference evidence="2 3" key="1">
    <citation type="submission" date="2017-09" db="EMBL/GenBank/DDBJ databases">
        <title>Depth-based differentiation of microbial function through sediment-hosted aquifers and enrichment of novel symbionts in the deep terrestrial subsurface.</title>
        <authorList>
            <person name="Probst A.J."/>
            <person name="Ladd B."/>
            <person name="Jarett J.K."/>
            <person name="Geller-Mcgrath D.E."/>
            <person name="Sieber C.M."/>
            <person name="Emerson J.B."/>
            <person name="Anantharaman K."/>
            <person name="Thomas B.C."/>
            <person name="Malmstrom R."/>
            <person name="Stieglmeier M."/>
            <person name="Klingl A."/>
            <person name="Woyke T."/>
            <person name="Ryan C.M."/>
            <person name="Banfield J.F."/>
        </authorList>
    </citation>
    <scope>NUCLEOTIDE SEQUENCE [LARGE SCALE GENOMIC DNA]</scope>
    <source>
        <strain evidence="2">CG10_big_fil_rev_8_21_14_0_10_45_14</strain>
    </source>
</reference>
<comment type="caution">
    <text evidence="2">The sequence shown here is derived from an EMBL/GenBank/DDBJ whole genome shotgun (WGS) entry which is preliminary data.</text>
</comment>
<sequence>MVFVVSQWLFVIPHLPPSIEGLSRSFFSHGLTHASQYGITTAVLIVGLPLWAIMKHHPNLKNLKNQSIKDISFLSIVAGVLALAYVFVLYLLFVMLIAQATHTLWVLLVSVVSVFVGLWVGHTRERYLKKS</sequence>
<keyword evidence="1" id="KW-0472">Membrane</keyword>
<dbReference type="Proteomes" id="UP000230833">
    <property type="component" value="Unassembled WGS sequence"/>
</dbReference>
<organism evidence="2 3">
    <name type="scientific">Candidatus Vogelbacteria bacterium CG10_big_fil_rev_8_21_14_0_10_45_14</name>
    <dbReference type="NCBI Taxonomy" id="1975042"/>
    <lineage>
        <taxon>Bacteria</taxon>
        <taxon>Candidatus Vogeliibacteriota</taxon>
    </lineage>
</organism>
<gene>
    <name evidence="2" type="ORF">COV07_03690</name>
</gene>
<protein>
    <submittedName>
        <fullName evidence="2">Uncharacterized protein</fullName>
    </submittedName>
</protein>
<feature type="transmembrane region" description="Helical" evidence="1">
    <location>
        <begin position="104"/>
        <end position="121"/>
    </location>
</feature>
<name>A0A2H0RL40_9BACT</name>